<dbReference type="EMBL" id="BJZU01000126">
    <property type="protein sequence ID" value="GEP06859.1"/>
    <property type="molecule type" value="Genomic_DNA"/>
</dbReference>
<dbReference type="Proteomes" id="UP000321960">
    <property type="component" value="Unassembled WGS sequence"/>
</dbReference>
<accession>A0A512JAF1</accession>
<dbReference type="RefSeq" id="WP_238179883.1">
    <property type="nucleotide sequence ID" value="NZ_BJZU01000126.1"/>
</dbReference>
<reference evidence="1 3" key="3">
    <citation type="submission" date="2019-07" db="EMBL/GenBank/DDBJ databases">
        <title>Whole genome shotgun sequence of Methylobacterium oxalidis NBRC 107715.</title>
        <authorList>
            <person name="Hosoyama A."/>
            <person name="Uohara A."/>
            <person name="Ohji S."/>
            <person name="Ichikawa N."/>
        </authorList>
    </citation>
    <scope>NUCLEOTIDE SEQUENCE [LARGE SCALE GENOMIC DNA]</scope>
    <source>
        <strain evidence="1 3">NBRC 107715</strain>
    </source>
</reference>
<evidence type="ECO:0000313" key="3">
    <source>
        <dbReference type="Proteomes" id="UP000321960"/>
    </source>
</evidence>
<dbReference type="EMBL" id="BSPK01000114">
    <property type="protein sequence ID" value="GLS67577.1"/>
    <property type="molecule type" value="Genomic_DNA"/>
</dbReference>
<evidence type="ECO:0000313" key="1">
    <source>
        <dbReference type="EMBL" id="GEP06859.1"/>
    </source>
</evidence>
<reference evidence="2" key="4">
    <citation type="submission" date="2023-01" db="EMBL/GenBank/DDBJ databases">
        <title>Draft genome sequence of Methylobacterium oxalidis strain NBRC 107715.</title>
        <authorList>
            <person name="Sun Q."/>
            <person name="Mori K."/>
        </authorList>
    </citation>
    <scope>NUCLEOTIDE SEQUENCE</scope>
    <source>
        <strain evidence="2">NBRC 107715</strain>
    </source>
</reference>
<evidence type="ECO:0000313" key="4">
    <source>
        <dbReference type="Proteomes" id="UP001156856"/>
    </source>
</evidence>
<protein>
    <submittedName>
        <fullName evidence="1">Uncharacterized protein</fullName>
    </submittedName>
</protein>
<reference evidence="2" key="1">
    <citation type="journal article" date="2014" name="Int. J. Syst. Evol. Microbiol.">
        <title>Complete genome of a new Firmicutes species belonging to the dominant human colonic microbiota ('Ruminococcus bicirculans') reveals two chromosomes and a selective capacity to utilize plant glucans.</title>
        <authorList>
            <consortium name="NISC Comparative Sequencing Program"/>
            <person name="Wegmann U."/>
            <person name="Louis P."/>
            <person name="Goesmann A."/>
            <person name="Henrissat B."/>
            <person name="Duncan S.H."/>
            <person name="Flint H.J."/>
        </authorList>
    </citation>
    <scope>NUCLEOTIDE SEQUENCE</scope>
    <source>
        <strain evidence="2">NBRC 107715</strain>
    </source>
</reference>
<keyword evidence="4" id="KW-1185">Reference proteome</keyword>
<dbReference type="AlphaFoldDB" id="A0A512JAF1"/>
<name>A0A512JAF1_9HYPH</name>
<evidence type="ECO:0000313" key="2">
    <source>
        <dbReference type="EMBL" id="GLS67577.1"/>
    </source>
</evidence>
<sequence length="99" mass="10269">MATPTQPVSAAPEIDSLPVEGTVNAPILFFDEAPTLGTGPGIGRVTLSALVQEVGPNGAVSYRRVAVAHLRGNKFAFESLREAINRMELLASPTPGAAN</sequence>
<dbReference type="Proteomes" id="UP001156856">
    <property type="component" value="Unassembled WGS sequence"/>
</dbReference>
<organism evidence="1 3">
    <name type="scientific">Methylobacterium oxalidis</name>
    <dbReference type="NCBI Taxonomy" id="944322"/>
    <lineage>
        <taxon>Bacteria</taxon>
        <taxon>Pseudomonadati</taxon>
        <taxon>Pseudomonadota</taxon>
        <taxon>Alphaproteobacteria</taxon>
        <taxon>Hyphomicrobiales</taxon>
        <taxon>Methylobacteriaceae</taxon>
        <taxon>Methylobacterium</taxon>
    </lineage>
</organism>
<reference evidence="4" key="2">
    <citation type="journal article" date="2019" name="Int. J. Syst. Evol. Microbiol.">
        <title>The Global Catalogue of Microorganisms (GCM) 10K type strain sequencing project: providing services to taxonomists for standard genome sequencing and annotation.</title>
        <authorList>
            <consortium name="The Broad Institute Genomics Platform"/>
            <consortium name="The Broad Institute Genome Sequencing Center for Infectious Disease"/>
            <person name="Wu L."/>
            <person name="Ma J."/>
        </authorList>
    </citation>
    <scope>NUCLEOTIDE SEQUENCE [LARGE SCALE GENOMIC DNA]</scope>
    <source>
        <strain evidence="4">NBRC 107715</strain>
    </source>
</reference>
<comment type="caution">
    <text evidence="1">The sequence shown here is derived from an EMBL/GenBank/DDBJ whole genome shotgun (WGS) entry which is preliminary data.</text>
</comment>
<gene>
    <name evidence="2" type="ORF">GCM10007888_59610</name>
    <name evidence="1" type="ORF">MOX02_48970</name>
</gene>
<proteinExistence type="predicted"/>